<dbReference type="InterPro" id="IPR036051">
    <property type="entry name" value="KRAB_dom_sf"/>
</dbReference>
<dbReference type="Ensembl" id="ENSBIXT00005038622.1">
    <property type="protein sequence ID" value="ENSBIXP00005042849.1"/>
    <property type="gene ID" value="ENSBIXG00005026392.1"/>
</dbReference>
<dbReference type="GeneTree" id="ENSGT00980000199879"/>
<dbReference type="GO" id="GO:0006355">
    <property type="term" value="P:regulation of DNA-templated transcription"/>
    <property type="evidence" value="ECO:0007669"/>
    <property type="project" value="InterPro"/>
</dbReference>
<dbReference type="SMART" id="SM00349">
    <property type="entry name" value="KRAB"/>
    <property type="match status" value="1"/>
</dbReference>
<dbReference type="InterPro" id="IPR001909">
    <property type="entry name" value="KRAB"/>
</dbReference>
<dbReference type="Proteomes" id="UP000429181">
    <property type="component" value="Chromosome 18"/>
</dbReference>
<dbReference type="PANTHER" id="PTHR23232:SF157">
    <property type="entry name" value="ZINC FINGER PROTEIN 525"/>
    <property type="match status" value="1"/>
</dbReference>
<dbReference type="PROSITE" id="PS50805">
    <property type="entry name" value="KRAB"/>
    <property type="match status" value="1"/>
</dbReference>
<dbReference type="InterPro" id="IPR050169">
    <property type="entry name" value="Krueppel_C2H2_ZnF"/>
</dbReference>
<sequence length="160" mass="17467">MEAYFQQIPLQPTVSFKDVAVTFTWVKWGHVDLAQRTVYREVVLETCSRLVSLVKAVATHHQTQGVAHFRHAWTAPEEKGILPGNFAGFLTEARFGLLGGCLICGFHRHLLAEKRGAGESVETSGPLEAGCPIPAVTVTVHPFAMFVLYCPSLPTAPAPQ</sequence>
<evidence type="ECO:0000313" key="2">
    <source>
        <dbReference type="Ensembl" id="ENSBIXP00005042849.1"/>
    </source>
</evidence>
<feature type="domain" description="KRAB" evidence="1">
    <location>
        <begin position="14"/>
        <end position="85"/>
    </location>
</feature>
<evidence type="ECO:0000259" key="1">
    <source>
        <dbReference type="PROSITE" id="PS50805"/>
    </source>
</evidence>
<proteinExistence type="predicted"/>
<name>A0A4W2IL41_BOBOX</name>
<reference evidence="2 3" key="1">
    <citation type="submission" date="2018-11" db="EMBL/GenBank/DDBJ databases">
        <title>Haplotype-resolved cattle genomes.</title>
        <authorList>
            <person name="Low W.Y."/>
            <person name="Tearle R."/>
            <person name="Bickhart D.M."/>
            <person name="Rosen B.D."/>
            <person name="Koren S."/>
            <person name="Rhie A."/>
            <person name="Hiendleder S."/>
            <person name="Phillippy A.M."/>
            <person name="Smith T.P.L."/>
            <person name="Williams J.L."/>
        </authorList>
    </citation>
    <scope>NUCLEOTIDE SEQUENCE [LARGE SCALE GENOMIC DNA]</scope>
</reference>
<dbReference type="SUPFAM" id="SSF109640">
    <property type="entry name" value="KRAB domain (Kruppel-associated box)"/>
    <property type="match status" value="1"/>
</dbReference>
<dbReference type="PANTHER" id="PTHR23232">
    <property type="entry name" value="KRAB DOMAIN C2H2 ZINC FINGER"/>
    <property type="match status" value="1"/>
</dbReference>
<protein>
    <recommendedName>
        <fullName evidence="1">KRAB domain-containing protein</fullName>
    </recommendedName>
</protein>
<dbReference type="AlphaFoldDB" id="A0A4W2IL41"/>
<reference evidence="2" key="2">
    <citation type="submission" date="2025-08" db="UniProtKB">
        <authorList>
            <consortium name="Ensembl"/>
        </authorList>
    </citation>
    <scope>IDENTIFICATION</scope>
</reference>
<dbReference type="CDD" id="cd07765">
    <property type="entry name" value="KRAB_A-box"/>
    <property type="match status" value="1"/>
</dbReference>
<accession>A0A4W2IL41</accession>
<dbReference type="Pfam" id="PF01352">
    <property type="entry name" value="KRAB"/>
    <property type="match status" value="1"/>
</dbReference>
<organism evidence="2 3">
    <name type="scientific">Bos indicus x Bos taurus</name>
    <name type="common">Hybrid cattle</name>
    <dbReference type="NCBI Taxonomy" id="30522"/>
    <lineage>
        <taxon>Eukaryota</taxon>
        <taxon>Metazoa</taxon>
        <taxon>Chordata</taxon>
        <taxon>Craniata</taxon>
        <taxon>Vertebrata</taxon>
        <taxon>Euteleostomi</taxon>
        <taxon>Mammalia</taxon>
        <taxon>Eutheria</taxon>
        <taxon>Laurasiatheria</taxon>
        <taxon>Artiodactyla</taxon>
        <taxon>Ruminantia</taxon>
        <taxon>Pecora</taxon>
        <taxon>Bovidae</taxon>
        <taxon>Bovinae</taxon>
        <taxon>Bos</taxon>
    </lineage>
</organism>
<dbReference type="Gene3D" id="6.10.140.140">
    <property type="match status" value="1"/>
</dbReference>
<evidence type="ECO:0000313" key="3">
    <source>
        <dbReference type="Proteomes" id="UP000429181"/>
    </source>
</evidence>